<dbReference type="AlphaFoldDB" id="A0A2J6SQM0"/>
<dbReference type="GeneID" id="36589643"/>
<dbReference type="RefSeq" id="XP_024729980.1">
    <property type="nucleotide sequence ID" value="XM_024881566.1"/>
</dbReference>
<gene>
    <name evidence="1" type="ORF">K444DRAFT_619742</name>
</gene>
<dbReference type="InParanoid" id="A0A2J6SQM0"/>
<dbReference type="InterPro" id="IPR036397">
    <property type="entry name" value="RNaseH_sf"/>
</dbReference>
<proteinExistence type="predicted"/>
<keyword evidence="2" id="KW-1185">Reference proteome</keyword>
<dbReference type="Proteomes" id="UP000235371">
    <property type="component" value="Unassembled WGS sequence"/>
</dbReference>
<evidence type="ECO:0000313" key="2">
    <source>
        <dbReference type="Proteomes" id="UP000235371"/>
    </source>
</evidence>
<dbReference type="EMBL" id="KZ613895">
    <property type="protein sequence ID" value="PMD53076.1"/>
    <property type="molecule type" value="Genomic_DNA"/>
</dbReference>
<evidence type="ECO:0008006" key="3">
    <source>
        <dbReference type="Google" id="ProtNLM"/>
    </source>
</evidence>
<protein>
    <recommendedName>
        <fullName evidence="3">Tc1-like transposase DDE domain-containing protein</fullName>
    </recommendedName>
</protein>
<organism evidence="1 2">
    <name type="scientific">Hyaloscypha bicolor E</name>
    <dbReference type="NCBI Taxonomy" id="1095630"/>
    <lineage>
        <taxon>Eukaryota</taxon>
        <taxon>Fungi</taxon>
        <taxon>Dikarya</taxon>
        <taxon>Ascomycota</taxon>
        <taxon>Pezizomycotina</taxon>
        <taxon>Leotiomycetes</taxon>
        <taxon>Helotiales</taxon>
        <taxon>Hyaloscyphaceae</taxon>
        <taxon>Hyaloscypha</taxon>
        <taxon>Hyaloscypha bicolor</taxon>
    </lineage>
</organism>
<dbReference type="STRING" id="1095630.A0A2J6SQM0"/>
<dbReference type="GO" id="GO:0003676">
    <property type="term" value="F:nucleic acid binding"/>
    <property type="evidence" value="ECO:0007669"/>
    <property type="project" value="InterPro"/>
</dbReference>
<reference evidence="1 2" key="1">
    <citation type="submission" date="2016-04" db="EMBL/GenBank/DDBJ databases">
        <title>A degradative enzymes factory behind the ericoid mycorrhizal symbiosis.</title>
        <authorList>
            <consortium name="DOE Joint Genome Institute"/>
            <person name="Martino E."/>
            <person name="Morin E."/>
            <person name="Grelet G."/>
            <person name="Kuo A."/>
            <person name="Kohler A."/>
            <person name="Daghino S."/>
            <person name="Barry K."/>
            <person name="Choi C."/>
            <person name="Cichocki N."/>
            <person name="Clum A."/>
            <person name="Copeland A."/>
            <person name="Hainaut M."/>
            <person name="Haridas S."/>
            <person name="Labutti K."/>
            <person name="Lindquist E."/>
            <person name="Lipzen A."/>
            <person name="Khouja H.-R."/>
            <person name="Murat C."/>
            <person name="Ohm R."/>
            <person name="Olson A."/>
            <person name="Spatafora J."/>
            <person name="Veneault-Fourrey C."/>
            <person name="Henrissat B."/>
            <person name="Grigoriev I."/>
            <person name="Martin F."/>
            <person name="Perotto S."/>
        </authorList>
    </citation>
    <scope>NUCLEOTIDE SEQUENCE [LARGE SCALE GENOMIC DNA]</scope>
    <source>
        <strain evidence="1 2">E</strain>
    </source>
</reference>
<sequence length="200" mass="23364">LIIRYGLVRLIVEKILRYDIPEYSHITRYFKYVACQKPYLTVAQVLARFLWAITHIFWTTEWLKVLWSNKVTFLVGGRTVKERYQFHRGHTILVNIWGIIGYGYKSPLLFIYGSGKKGAFCQNNYLSQVLAPHIEGIMEAFAAITHLLRPSAEPLFMEDSNSAHGHESIRNYYTRWYTEHGIILMPHPSTSPNINPIKKY</sequence>
<feature type="non-terminal residue" evidence="1">
    <location>
        <position position="1"/>
    </location>
</feature>
<dbReference type="OrthoDB" id="3519926at2759"/>
<evidence type="ECO:0000313" key="1">
    <source>
        <dbReference type="EMBL" id="PMD53076.1"/>
    </source>
</evidence>
<dbReference type="Gene3D" id="3.30.420.10">
    <property type="entry name" value="Ribonuclease H-like superfamily/Ribonuclease H"/>
    <property type="match status" value="1"/>
</dbReference>
<name>A0A2J6SQM0_9HELO</name>
<accession>A0A2J6SQM0</accession>